<reference evidence="2" key="1">
    <citation type="journal article" name="BMC Genomics">
        <title>Long-read sequencing and de novo genome assembly of marine medaka (Oryzias melastigma).</title>
        <authorList>
            <person name="Liang P."/>
            <person name="Saqib H.S.A."/>
            <person name="Ni X."/>
            <person name="Shen Y."/>
        </authorList>
    </citation>
    <scope>NUCLEOTIDE SEQUENCE</scope>
    <source>
        <strain evidence="2">Bigg-433</strain>
    </source>
</reference>
<evidence type="ECO:0000313" key="3">
    <source>
        <dbReference type="Proteomes" id="UP000646548"/>
    </source>
</evidence>
<dbReference type="AlphaFoldDB" id="A0A834FIA2"/>
<dbReference type="Proteomes" id="UP000646548">
    <property type="component" value="Unassembled WGS sequence"/>
</dbReference>
<proteinExistence type="predicted"/>
<accession>A0A834FIA2</accession>
<feature type="region of interest" description="Disordered" evidence="1">
    <location>
        <begin position="1"/>
        <end position="21"/>
    </location>
</feature>
<evidence type="ECO:0000256" key="1">
    <source>
        <dbReference type="SAM" id="MobiDB-lite"/>
    </source>
</evidence>
<name>A0A834FIA2_ORYME</name>
<dbReference type="EMBL" id="WKFB01000131">
    <property type="protein sequence ID" value="KAF6734580.1"/>
    <property type="molecule type" value="Genomic_DNA"/>
</dbReference>
<protein>
    <submittedName>
        <fullName evidence="2">Uncharacterized protein</fullName>
    </submittedName>
</protein>
<gene>
    <name evidence="2" type="ORF">FQA47_020046</name>
</gene>
<organism evidence="2 3">
    <name type="scientific">Oryzias melastigma</name>
    <name type="common">Marine medaka</name>
    <dbReference type="NCBI Taxonomy" id="30732"/>
    <lineage>
        <taxon>Eukaryota</taxon>
        <taxon>Metazoa</taxon>
        <taxon>Chordata</taxon>
        <taxon>Craniata</taxon>
        <taxon>Vertebrata</taxon>
        <taxon>Euteleostomi</taxon>
        <taxon>Actinopterygii</taxon>
        <taxon>Neopterygii</taxon>
        <taxon>Teleostei</taxon>
        <taxon>Neoteleostei</taxon>
        <taxon>Acanthomorphata</taxon>
        <taxon>Ovalentaria</taxon>
        <taxon>Atherinomorphae</taxon>
        <taxon>Beloniformes</taxon>
        <taxon>Adrianichthyidae</taxon>
        <taxon>Oryziinae</taxon>
        <taxon>Oryzias</taxon>
    </lineage>
</organism>
<comment type="caution">
    <text evidence="2">The sequence shown here is derived from an EMBL/GenBank/DDBJ whole genome shotgun (WGS) entry which is preliminary data.</text>
</comment>
<sequence>MHSALGAPGREPDLNGTSLDTKQMSGVQQNIKLEEAVSCSQKCDTCFTFLGNFFRLTTKKTGFSYNMLRRRCYCNERVFHGLTFTGRDFLSVSL</sequence>
<evidence type="ECO:0000313" key="2">
    <source>
        <dbReference type="EMBL" id="KAF6734580.1"/>
    </source>
</evidence>